<accession>A0A285L4Y4</accession>
<keyword evidence="2" id="KW-1185">Reference proteome</keyword>
<dbReference type="AlphaFoldDB" id="A0A285L4Y4"/>
<dbReference type="EMBL" id="OBEG01000001">
    <property type="protein sequence ID" value="SNY79985.1"/>
    <property type="molecule type" value="Genomic_DNA"/>
</dbReference>
<gene>
    <name evidence="1" type="ORF">SAMN04244553_1784</name>
</gene>
<proteinExistence type="predicted"/>
<name>A0A285L4Y4_9NOCA</name>
<reference evidence="1 2" key="1">
    <citation type="submission" date="2017-09" db="EMBL/GenBank/DDBJ databases">
        <authorList>
            <person name="Ehlers B."/>
            <person name="Leendertz F.H."/>
        </authorList>
    </citation>
    <scope>NUCLEOTIDE SEQUENCE [LARGE SCALE GENOMIC DNA]</scope>
    <source>
        <strain evidence="1 2">DSM 45537</strain>
    </source>
</reference>
<evidence type="ECO:0000313" key="2">
    <source>
        <dbReference type="Proteomes" id="UP000219565"/>
    </source>
</evidence>
<protein>
    <submittedName>
        <fullName evidence="1">Uncharacterized protein</fullName>
    </submittedName>
</protein>
<evidence type="ECO:0000313" key="1">
    <source>
        <dbReference type="EMBL" id="SNY79985.1"/>
    </source>
</evidence>
<organism evidence="1 2">
    <name type="scientific">Nocardia amikacinitolerans</name>
    <dbReference type="NCBI Taxonomy" id="756689"/>
    <lineage>
        <taxon>Bacteria</taxon>
        <taxon>Bacillati</taxon>
        <taxon>Actinomycetota</taxon>
        <taxon>Actinomycetes</taxon>
        <taxon>Mycobacteriales</taxon>
        <taxon>Nocardiaceae</taxon>
        <taxon>Nocardia</taxon>
    </lineage>
</organism>
<sequence length="57" mass="6558">MRCGRVLARVHAQEPWGDLRYLAVHYLVWDRTASGCELQIFDEPDLHSAFELLLVCG</sequence>
<dbReference type="Proteomes" id="UP000219565">
    <property type="component" value="Unassembled WGS sequence"/>
</dbReference>